<dbReference type="EMBL" id="CP036349">
    <property type="protein sequence ID" value="QDV72615.1"/>
    <property type="molecule type" value="Genomic_DNA"/>
</dbReference>
<accession>A0A518K4C3</accession>
<organism evidence="3 4">
    <name type="scientific">Botrimarina mediterranea</name>
    <dbReference type="NCBI Taxonomy" id="2528022"/>
    <lineage>
        <taxon>Bacteria</taxon>
        <taxon>Pseudomonadati</taxon>
        <taxon>Planctomycetota</taxon>
        <taxon>Planctomycetia</taxon>
        <taxon>Pirellulales</taxon>
        <taxon>Lacipirellulaceae</taxon>
        <taxon>Botrimarina</taxon>
    </lineage>
</organism>
<dbReference type="SUPFAM" id="SSF51445">
    <property type="entry name" value="(Trans)glycosidases"/>
    <property type="match status" value="1"/>
</dbReference>
<evidence type="ECO:0000313" key="3">
    <source>
        <dbReference type="EMBL" id="QDV72615.1"/>
    </source>
</evidence>
<dbReference type="KEGG" id="bmei:Spa11_07950"/>
<gene>
    <name evidence="3" type="ORF">Spa11_07950</name>
</gene>
<proteinExistence type="predicted"/>
<feature type="domain" description="DUF5722" evidence="2">
    <location>
        <begin position="126"/>
        <end position="512"/>
    </location>
</feature>
<evidence type="ECO:0000259" key="2">
    <source>
        <dbReference type="Pfam" id="PF18989"/>
    </source>
</evidence>
<keyword evidence="4" id="KW-1185">Reference proteome</keyword>
<evidence type="ECO:0000313" key="4">
    <source>
        <dbReference type="Proteomes" id="UP000316426"/>
    </source>
</evidence>
<sequence precursor="true">MTCFRMPPWLLSSVLLLALASLCRSEATIEKVTVAANRITIVCDCDGEPELSLREHPLWSDAPIATWLIDGPAKRHTFELQRRPTDGSNERDRLLSRWSVGPAVEEAPASMRYADTVTTAVATPHPTLRSKKGLGGFDVGRGFLSDIEDLGVSTVTVNVMLDFLHNQAAKGRDAFTHAGQQFHIDRGAIARLDKTLQFAADHELLVFAIILLPKPTGEDSPRDAMAHPDYEPEGMFPMPDVTSQRGVTAYSAALEFLAQRYLQSSGPRIHHWILHNKVDAGLVWTNAGKKSLDEFLDLYAKSLRIAHLTARQYDANSRVFASVTHSWTRPEEPRFYAGREVLEGLIARSQAHGDFDWGIAYHPYPQSLFVPETWRDEEAIDSPDSPLVTFKNLGVLVDWARDPVNRFKGEAVRDIYLTEQGFHSRDYSDRELELQSAALAYAWRRLAQHPEIKAMHYHNWIDNRHEGGLRIGLRKFPDDADNPGGVKPIWNLYRDLGEPNEEAAMQFSNKIIESGGDGR</sequence>
<dbReference type="InterPro" id="IPR043780">
    <property type="entry name" value="DUF5722"/>
</dbReference>
<evidence type="ECO:0000256" key="1">
    <source>
        <dbReference type="SAM" id="SignalP"/>
    </source>
</evidence>
<reference evidence="3 4" key="1">
    <citation type="submission" date="2019-02" db="EMBL/GenBank/DDBJ databases">
        <title>Deep-cultivation of Planctomycetes and their phenomic and genomic characterization uncovers novel biology.</title>
        <authorList>
            <person name="Wiegand S."/>
            <person name="Jogler M."/>
            <person name="Boedeker C."/>
            <person name="Pinto D."/>
            <person name="Vollmers J."/>
            <person name="Rivas-Marin E."/>
            <person name="Kohn T."/>
            <person name="Peeters S.H."/>
            <person name="Heuer A."/>
            <person name="Rast P."/>
            <person name="Oberbeckmann S."/>
            <person name="Bunk B."/>
            <person name="Jeske O."/>
            <person name="Meyerdierks A."/>
            <person name="Storesund J.E."/>
            <person name="Kallscheuer N."/>
            <person name="Luecker S."/>
            <person name="Lage O.M."/>
            <person name="Pohl T."/>
            <person name="Merkel B.J."/>
            <person name="Hornburger P."/>
            <person name="Mueller R.-W."/>
            <person name="Bruemmer F."/>
            <person name="Labrenz M."/>
            <person name="Spormann A.M."/>
            <person name="Op den Camp H."/>
            <person name="Overmann J."/>
            <person name="Amann R."/>
            <person name="Jetten M.S.M."/>
            <person name="Mascher T."/>
            <person name="Medema M.H."/>
            <person name="Devos D.P."/>
            <person name="Kaster A.-K."/>
            <person name="Ovreas L."/>
            <person name="Rohde M."/>
            <person name="Galperin M.Y."/>
            <person name="Jogler C."/>
        </authorList>
    </citation>
    <scope>NUCLEOTIDE SEQUENCE [LARGE SCALE GENOMIC DNA]</scope>
    <source>
        <strain evidence="3 4">Spa11</strain>
    </source>
</reference>
<name>A0A518K4C3_9BACT</name>
<dbReference type="AlphaFoldDB" id="A0A518K4C3"/>
<dbReference type="Pfam" id="PF18989">
    <property type="entry name" value="DUF5722"/>
    <property type="match status" value="1"/>
</dbReference>
<feature type="chain" id="PRO_5021835326" description="DUF5722 domain-containing protein" evidence="1">
    <location>
        <begin position="28"/>
        <end position="519"/>
    </location>
</feature>
<protein>
    <recommendedName>
        <fullName evidence="2">DUF5722 domain-containing protein</fullName>
    </recommendedName>
</protein>
<keyword evidence="1" id="KW-0732">Signal</keyword>
<feature type="signal peptide" evidence="1">
    <location>
        <begin position="1"/>
        <end position="27"/>
    </location>
</feature>
<dbReference type="InterPro" id="IPR017853">
    <property type="entry name" value="GH"/>
</dbReference>
<dbReference type="Gene3D" id="3.20.20.80">
    <property type="entry name" value="Glycosidases"/>
    <property type="match status" value="1"/>
</dbReference>
<dbReference type="Proteomes" id="UP000316426">
    <property type="component" value="Chromosome"/>
</dbReference>